<proteinExistence type="predicted"/>
<evidence type="ECO:0000313" key="3">
    <source>
        <dbReference type="Proteomes" id="UP000664349"/>
    </source>
</evidence>
<dbReference type="Proteomes" id="UP000664349">
    <property type="component" value="Unassembled WGS sequence"/>
</dbReference>
<evidence type="ECO:0000256" key="1">
    <source>
        <dbReference type="SAM" id="Phobius"/>
    </source>
</evidence>
<feature type="transmembrane region" description="Helical" evidence="1">
    <location>
        <begin position="101"/>
        <end position="119"/>
    </location>
</feature>
<accession>A0ABS3GHF6</accession>
<protein>
    <submittedName>
        <fullName evidence="2">Uncharacterized protein</fullName>
    </submittedName>
</protein>
<feature type="transmembrane region" description="Helical" evidence="1">
    <location>
        <begin position="21"/>
        <end position="39"/>
    </location>
</feature>
<organism evidence="2 3">
    <name type="scientific">Chromobacterium haemolyticum</name>
    <dbReference type="NCBI Taxonomy" id="394935"/>
    <lineage>
        <taxon>Bacteria</taxon>
        <taxon>Pseudomonadati</taxon>
        <taxon>Pseudomonadota</taxon>
        <taxon>Betaproteobacteria</taxon>
        <taxon>Neisseriales</taxon>
        <taxon>Chromobacteriaceae</taxon>
        <taxon>Chromobacterium</taxon>
    </lineage>
</organism>
<feature type="transmembrane region" description="Helical" evidence="1">
    <location>
        <begin position="192"/>
        <end position="211"/>
    </location>
</feature>
<comment type="caution">
    <text evidence="2">The sequence shown here is derived from an EMBL/GenBank/DDBJ whole genome shotgun (WGS) entry which is preliminary data.</text>
</comment>
<keyword evidence="1" id="KW-0472">Membrane</keyword>
<keyword evidence="3" id="KW-1185">Reference proteome</keyword>
<feature type="transmembrane region" description="Helical" evidence="1">
    <location>
        <begin position="59"/>
        <end position="81"/>
    </location>
</feature>
<gene>
    <name evidence="2" type="ORF">J1C50_03055</name>
</gene>
<feature type="transmembrane region" description="Helical" evidence="1">
    <location>
        <begin position="217"/>
        <end position="237"/>
    </location>
</feature>
<keyword evidence="1" id="KW-1133">Transmembrane helix</keyword>
<dbReference type="RefSeq" id="WP_200122319.1">
    <property type="nucleotide sequence ID" value="NZ_JAEILV010000002.1"/>
</dbReference>
<keyword evidence="1" id="KW-0812">Transmembrane</keyword>
<evidence type="ECO:0000313" key="2">
    <source>
        <dbReference type="EMBL" id="MBO0414477.1"/>
    </source>
</evidence>
<reference evidence="2 3" key="1">
    <citation type="submission" date="2021-03" db="EMBL/GenBank/DDBJ databases">
        <title>First Case of infection caused by Chromobacterium haemolyticum derived from water in China.</title>
        <authorList>
            <person name="Chen J."/>
            <person name="Liu C."/>
        </authorList>
    </citation>
    <scope>NUCLEOTIDE SEQUENCE [LARGE SCALE GENOMIC DNA]</scope>
    <source>
        <strain evidence="2 3">WJ-5</strain>
    </source>
</reference>
<dbReference type="EMBL" id="JAFLRD010000002">
    <property type="protein sequence ID" value="MBO0414477.1"/>
    <property type="molecule type" value="Genomic_DNA"/>
</dbReference>
<sequence length="278" mass="32288">MQSQDKVSSEPAKSNWWEGYIIRYSLGTLVGSLICWFLVSNLAETSQVRLFVFSKETVVNYVIIAFMGLTFCYIASAPMLVLHVSRYQERKKSIGRCFDKVVFFVFGGWVALAGGVLYFCGYFDTELTGHQFKLMSILGVIVFFLIVVQIGAQPKSEDDIVHLFDFYAKLTFLRFYTFSDIMTSYRHIREHGNAYSVLLLELLLGFTLWLALKLHIYLVPIVVVAWVFPAAYSWQVGTNIEKMYIKKHYETAVKKHRHTIRNLRVRKSGRPYYFPSRR</sequence>
<name>A0ABS3GHF6_9NEIS</name>
<feature type="transmembrane region" description="Helical" evidence="1">
    <location>
        <begin position="131"/>
        <end position="152"/>
    </location>
</feature>